<reference evidence="2 3" key="2">
    <citation type="journal article" date="2021" name="Int. J. Syst. Evol. Microbiol.">
        <title>Isolation and Polyphasic Characterization of Desulfuromonas versatilis sp. Nov., an Electrogenic Bacteria Capable of Versatile Metabolism Isolated from a Graphene Oxide-Reducing Enrichment Culture.</title>
        <authorList>
            <person name="Xie L."/>
            <person name="Yoshida N."/>
            <person name="Ishii S."/>
            <person name="Meng L."/>
        </authorList>
    </citation>
    <scope>NUCLEOTIDE SEQUENCE [LARGE SCALE GENOMIC DNA]</scope>
    <source>
        <strain evidence="2 3">NIT-T3</strain>
    </source>
</reference>
<reference evidence="2 3" key="1">
    <citation type="journal article" date="2016" name="C (Basel)">
        <title>Selective Growth of and Electricity Production by Marine Exoelectrogenic Bacteria in Self-Aggregated Hydrogel of Microbially Reduced Graphene Oxide.</title>
        <authorList>
            <person name="Yoshida N."/>
            <person name="Goto Y."/>
            <person name="Miyata Y."/>
        </authorList>
    </citation>
    <scope>NUCLEOTIDE SEQUENCE [LARGE SCALE GENOMIC DNA]</scope>
    <source>
        <strain evidence="2 3">NIT-T3</strain>
    </source>
</reference>
<dbReference type="SUPFAM" id="SSF158682">
    <property type="entry name" value="TerB-like"/>
    <property type="match status" value="1"/>
</dbReference>
<dbReference type="Pfam" id="PF05099">
    <property type="entry name" value="TerB"/>
    <property type="match status" value="1"/>
</dbReference>
<accession>A0ABM8HYT8</accession>
<evidence type="ECO:0000259" key="1">
    <source>
        <dbReference type="Pfam" id="PF05099"/>
    </source>
</evidence>
<dbReference type="InterPro" id="IPR007791">
    <property type="entry name" value="DjlA_N"/>
</dbReference>
<keyword evidence="3" id="KW-1185">Reference proteome</keyword>
<sequence length="153" mass="17253">MLNLLRKLTGVAGPEKGAAAEPDRIQVAACVLLLEMAHTDGEFHAMEATLVKDLLADKFQLSAEATAELIALAQQEREASLDIYQFTRQIDANFSLEQKLEVIESLWRIVYVDGVLDKYEEYLMRQLAKLLHISHRQMIEAKLKVLAEQRASS</sequence>
<dbReference type="CDD" id="cd07313">
    <property type="entry name" value="terB_like_2"/>
    <property type="match status" value="1"/>
</dbReference>
<gene>
    <name evidence="2" type="ORF">DESUT3_29530</name>
</gene>
<feature type="domain" description="Co-chaperone DjlA N-terminal" evidence="1">
    <location>
        <begin position="27"/>
        <end position="142"/>
    </location>
</feature>
<name>A0ABM8HYT8_9BACT</name>
<dbReference type="InterPro" id="IPR029024">
    <property type="entry name" value="TerB-like"/>
</dbReference>
<dbReference type="EMBL" id="AP024355">
    <property type="protein sequence ID" value="BCR05884.1"/>
    <property type="molecule type" value="Genomic_DNA"/>
</dbReference>
<organism evidence="2 3">
    <name type="scientific">Desulfuromonas versatilis</name>
    <dbReference type="NCBI Taxonomy" id="2802975"/>
    <lineage>
        <taxon>Bacteria</taxon>
        <taxon>Pseudomonadati</taxon>
        <taxon>Thermodesulfobacteriota</taxon>
        <taxon>Desulfuromonadia</taxon>
        <taxon>Desulfuromonadales</taxon>
        <taxon>Desulfuromonadaceae</taxon>
        <taxon>Desulfuromonas</taxon>
    </lineage>
</organism>
<proteinExistence type="predicted"/>
<evidence type="ECO:0000313" key="2">
    <source>
        <dbReference type="EMBL" id="BCR05884.1"/>
    </source>
</evidence>
<dbReference type="Gene3D" id="1.10.3680.10">
    <property type="entry name" value="TerB-like"/>
    <property type="match status" value="1"/>
</dbReference>
<dbReference type="RefSeq" id="WP_221249278.1">
    <property type="nucleotide sequence ID" value="NZ_AP024355.1"/>
</dbReference>
<evidence type="ECO:0000313" key="3">
    <source>
        <dbReference type="Proteomes" id="UP001319827"/>
    </source>
</evidence>
<dbReference type="Proteomes" id="UP001319827">
    <property type="component" value="Chromosome"/>
</dbReference>
<protein>
    <recommendedName>
        <fullName evidence="1">Co-chaperone DjlA N-terminal domain-containing protein</fullName>
    </recommendedName>
</protein>